<feature type="region of interest" description="Disordered" evidence="3">
    <location>
        <begin position="381"/>
        <end position="434"/>
    </location>
</feature>
<evidence type="ECO:0000259" key="4">
    <source>
        <dbReference type="Pfam" id="PF01494"/>
    </source>
</evidence>
<dbReference type="PANTHER" id="PTHR13789:SF309">
    <property type="entry name" value="PUTATIVE (AFU_ORTHOLOGUE AFUA_6G14510)-RELATED"/>
    <property type="match status" value="1"/>
</dbReference>
<evidence type="ECO:0000256" key="1">
    <source>
        <dbReference type="ARBA" id="ARBA00023002"/>
    </source>
</evidence>
<dbReference type="EMBL" id="JBHXPM010000053">
    <property type="protein sequence ID" value="MFD3961226.1"/>
    <property type="molecule type" value="Genomic_DNA"/>
</dbReference>
<feature type="domain" description="FAD-binding" evidence="4">
    <location>
        <begin position="278"/>
        <end position="343"/>
    </location>
</feature>
<accession>A0ABW6E570</accession>
<gene>
    <name evidence="5" type="ORF">ACFWR3_34750</name>
</gene>
<protein>
    <submittedName>
        <fullName evidence="5">FAD-dependent monooxygenase</fullName>
    </submittedName>
</protein>
<dbReference type="InterPro" id="IPR002938">
    <property type="entry name" value="FAD-bd"/>
</dbReference>
<keyword evidence="1" id="KW-0560">Oxidoreductase</keyword>
<feature type="compositionally biased region" description="Low complexity" evidence="3">
    <location>
        <begin position="391"/>
        <end position="403"/>
    </location>
</feature>
<proteinExistence type="predicted"/>
<sequence length="434" mass="44619">MGVRHAVVAGGGIGGLTAAVALSRRGWRVTVCERAPVLTGIGAGIVLAPNALRALHSIGLEPAVSEGEPLAGALGLRTPDGAWLSRTGAAASRYGLPARAVHRGFLIDALAAALPPDALRLGAPVSGVDDGGDAVVVRTSAGELRADAVVAADGLRSVLRGQLFPRHPGPRYAGETGWRAVLSGTGLPALPAAETWGRGERFGIVPLVDGRVYVYATAVTGPGTRPADHLAELIRRFGAWHDPIPALLERLEQSDRHGPDPVGILHHDFYELAAPLPRFHSGRVALLGDAAHAMTPNLGQGGCQAIEDAVVLAHLLAGDTDVPAALAAYTEARHGRTTRISRRSRRMGDLARLSHPVAVSVRNFAVRATPSAVTRRGLDTLLAWQPPPGPASATGSGPVAGSAPAPPDPAAGSASHSAPAPTPHPSVDIQEQQP</sequence>
<evidence type="ECO:0000256" key="3">
    <source>
        <dbReference type="SAM" id="MobiDB-lite"/>
    </source>
</evidence>
<dbReference type="PRINTS" id="PR00420">
    <property type="entry name" value="RNGMNOXGNASE"/>
</dbReference>
<evidence type="ECO:0000313" key="5">
    <source>
        <dbReference type="EMBL" id="MFD3961226.1"/>
    </source>
</evidence>
<feature type="domain" description="FAD-binding" evidence="4">
    <location>
        <begin position="7"/>
        <end position="188"/>
    </location>
</feature>
<dbReference type="RefSeq" id="WP_244210219.1">
    <property type="nucleotide sequence ID" value="NZ_JBHVRE010000063.1"/>
</dbReference>
<name>A0ABW6E570_9ACTN</name>
<dbReference type="InterPro" id="IPR050493">
    <property type="entry name" value="FAD-dep_Monooxygenase_BioMet"/>
</dbReference>
<evidence type="ECO:0000313" key="6">
    <source>
        <dbReference type="Proteomes" id="UP001598300"/>
    </source>
</evidence>
<comment type="caution">
    <text evidence="5">The sequence shown here is derived from an EMBL/GenBank/DDBJ whole genome shotgun (WGS) entry which is preliminary data.</text>
</comment>
<dbReference type="PANTHER" id="PTHR13789">
    <property type="entry name" value="MONOOXYGENASE"/>
    <property type="match status" value="1"/>
</dbReference>
<dbReference type="Gene3D" id="3.50.50.60">
    <property type="entry name" value="FAD/NAD(P)-binding domain"/>
    <property type="match status" value="1"/>
</dbReference>
<keyword evidence="2 5" id="KW-0503">Monooxygenase</keyword>
<reference evidence="5 6" key="1">
    <citation type="submission" date="2024-09" db="EMBL/GenBank/DDBJ databases">
        <title>The Natural Products Discovery Center: Release of the First 8490 Sequenced Strains for Exploring Actinobacteria Biosynthetic Diversity.</title>
        <authorList>
            <person name="Kalkreuter E."/>
            <person name="Kautsar S.A."/>
            <person name="Yang D."/>
            <person name="Bader C.D."/>
            <person name="Teijaro C.N."/>
            <person name="Fluegel L."/>
            <person name="Davis C.M."/>
            <person name="Simpson J.R."/>
            <person name="Lauterbach L."/>
            <person name="Steele A.D."/>
            <person name="Gui C."/>
            <person name="Meng S."/>
            <person name="Li G."/>
            <person name="Viehrig K."/>
            <person name="Ye F."/>
            <person name="Su P."/>
            <person name="Kiefer A.F."/>
            <person name="Nichols A."/>
            <person name="Cepeda A.J."/>
            <person name="Yan W."/>
            <person name="Fan B."/>
            <person name="Jiang Y."/>
            <person name="Adhikari A."/>
            <person name="Zheng C.-J."/>
            <person name="Schuster L."/>
            <person name="Cowan T.M."/>
            <person name="Smanski M.J."/>
            <person name="Chevrette M.G."/>
            <person name="De Carvalho L.P.S."/>
            <person name="Shen B."/>
        </authorList>
    </citation>
    <scope>NUCLEOTIDE SEQUENCE [LARGE SCALE GENOMIC DNA]</scope>
    <source>
        <strain evidence="5 6">NPDC058584</strain>
    </source>
</reference>
<organism evidence="5 6">
    <name type="scientific">Streptomyces bacillaris</name>
    <dbReference type="NCBI Taxonomy" id="68179"/>
    <lineage>
        <taxon>Bacteria</taxon>
        <taxon>Bacillati</taxon>
        <taxon>Actinomycetota</taxon>
        <taxon>Actinomycetes</taxon>
        <taxon>Kitasatosporales</taxon>
        <taxon>Streptomycetaceae</taxon>
        <taxon>Streptomyces</taxon>
    </lineage>
</organism>
<dbReference type="GO" id="GO:0004497">
    <property type="term" value="F:monooxygenase activity"/>
    <property type="evidence" value="ECO:0007669"/>
    <property type="project" value="UniProtKB-KW"/>
</dbReference>
<dbReference type="SUPFAM" id="SSF51905">
    <property type="entry name" value="FAD/NAD(P)-binding domain"/>
    <property type="match status" value="1"/>
</dbReference>
<dbReference type="Pfam" id="PF01494">
    <property type="entry name" value="FAD_binding_3"/>
    <property type="match status" value="2"/>
</dbReference>
<keyword evidence="6" id="KW-1185">Reference proteome</keyword>
<feature type="compositionally biased region" description="Low complexity" evidence="3">
    <location>
        <begin position="410"/>
        <end position="419"/>
    </location>
</feature>
<dbReference type="Proteomes" id="UP001598300">
    <property type="component" value="Unassembled WGS sequence"/>
</dbReference>
<evidence type="ECO:0000256" key="2">
    <source>
        <dbReference type="ARBA" id="ARBA00023033"/>
    </source>
</evidence>
<dbReference type="InterPro" id="IPR036188">
    <property type="entry name" value="FAD/NAD-bd_sf"/>
</dbReference>